<dbReference type="STRING" id="135651.G0NVJ6"/>
<dbReference type="Proteomes" id="UP000008068">
    <property type="component" value="Unassembled WGS sequence"/>
</dbReference>
<dbReference type="InterPro" id="IPR006549">
    <property type="entry name" value="HAD-SF_hydro_IIIA"/>
</dbReference>
<reference evidence="2" key="1">
    <citation type="submission" date="2011-07" db="EMBL/GenBank/DDBJ databases">
        <authorList>
            <consortium name="Caenorhabditis brenneri Sequencing and Analysis Consortium"/>
            <person name="Wilson R.K."/>
        </authorList>
    </citation>
    <scope>NUCLEOTIDE SEQUENCE [LARGE SCALE GENOMIC DNA]</scope>
    <source>
        <strain evidence="2">PB2801</strain>
    </source>
</reference>
<dbReference type="SUPFAM" id="SSF52540">
    <property type="entry name" value="P-loop containing nucleoside triphosphate hydrolases"/>
    <property type="match status" value="1"/>
</dbReference>
<dbReference type="eggNOG" id="KOG2134">
    <property type="taxonomic scope" value="Eukaryota"/>
</dbReference>
<dbReference type="InterPro" id="IPR023214">
    <property type="entry name" value="HAD_sf"/>
</dbReference>
<keyword evidence="2" id="KW-1185">Reference proteome</keyword>
<dbReference type="NCBIfam" id="TIGR01664">
    <property type="entry name" value="DNA-3'-Pase"/>
    <property type="match status" value="1"/>
</dbReference>
<dbReference type="GO" id="GO:0003690">
    <property type="term" value="F:double-stranded DNA binding"/>
    <property type="evidence" value="ECO:0007669"/>
    <property type="project" value="EnsemblMetazoa"/>
</dbReference>
<dbReference type="GO" id="GO:0046403">
    <property type="term" value="F:polynucleotide 3'-phosphatase activity"/>
    <property type="evidence" value="ECO:0007669"/>
    <property type="project" value="TreeGrafter"/>
</dbReference>
<proteinExistence type="predicted"/>
<sequence>MKKKFTKLLSPISYGTLIKTKSGKTFPTNCQDWQLLYENIPQELKKLHENGHKIVIFTNQKGIQVAKVDRNEFKKKIESIVSRIGCPIQAFVSVADGHYRKPCIGMWEELKLRNDEVEIDETQSVFVGDAAGRHKTQTHPKKDHSFADRFFAANVGVPFKTPELFFGKSKNDEPWGPPVFEPKTLFEEGITQLEPADAPLKSEKQEMIVMVGFPGSGKSTFAKMMAEEYGYKIVNRDTVGTWQKCVAATRSHLKNGDSVVIDNTSPDVESRGRYIEVAKEFNIPCRCFVMNCGLEHALHNIRFRVLTKEDGAPISSMILRIHQSKYKEPDQKEGFDQVVKVNFQPKFVEDGHEKLYKMYLIE</sequence>
<dbReference type="CDD" id="cd01625">
    <property type="entry name" value="HAD_PNP"/>
    <property type="match status" value="1"/>
</dbReference>
<dbReference type="EMBL" id="GL379957">
    <property type="protein sequence ID" value="EGT38438.1"/>
    <property type="molecule type" value="Genomic_DNA"/>
</dbReference>
<dbReference type="FunFam" id="3.40.50.1000:FF:000078">
    <property type="entry name" value="Bifunctional polynucleotide phosphatase/kinase"/>
    <property type="match status" value="1"/>
</dbReference>
<dbReference type="OMA" id="RDQEKGM"/>
<protein>
    <submittedName>
        <fullName evidence="1">Uncharacterized protein</fullName>
    </submittedName>
</protein>
<dbReference type="HOGENOM" id="CLU_014938_2_1_1"/>
<dbReference type="FunCoup" id="G0NVJ6">
    <property type="interactions" value="1637"/>
</dbReference>
<dbReference type="OrthoDB" id="19045at2759"/>
<organism evidence="2">
    <name type="scientific">Caenorhabditis brenneri</name>
    <name type="common">Nematode worm</name>
    <dbReference type="NCBI Taxonomy" id="135651"/>
    <lineage>
        <taxon>Eukaryota</taxon>
        <taxon>Metazoa</taxon>
        <taxon>Ecdysozoa</taxon>
        <taxon>Nematoda</taxon>
        <taxon>Chromadorea</taxon>
        <taxon>Rhabditida</taxon>
        <taxon>Rhabditina</taxon>
        <taxon>Rhabditomorpha</taxon>
        <taxon>Rhabditoidea</taxon>
        <taxon>Rhabditidae</taxon>
        <taxon>Peloderinae</taxon>
        <taxon>Caenorhabditis</taxon>
    </lineage>
</organism>
<evidence type="ECO:0000313" key="1">
    <source>
        <dbReference type="EMBL" id="EGT38438.1"/>
    </source>
</evidence>
<dbReference type="Gene3D" id="3.40.50.300">
    <property type="entry name" value="P-loop containing nucleotide triphosphate hydrolases"/>
    <property type="match status" value="1"/>
</dbReference>
<dbReference type="PANTHER" id="PTHR12083">
    <property type="entry name" value="BIFUNCTIONAL POLYNUCLEOTIDE PHOSPHATASE/KINASE"/>
    <property type="match status" value="1"/>
</dbReference>
<dbReference type="FunFam" id="3.40.50.300:FF:000737">
    <property type="entry name" value="Bifunctional polynucleotide phosphatase/kinase"/>
    <property type="match status" value="1"/>
</dbReference>
<dbReference type="PANTHER" id="PTHR12083:SF9">
    <property type="entry name" value="BIFUNCTIONAL POLYNUCLEOTIDE PHOSPHATASE_KINASE"/>
    <property type="match status" value="1"/>
</dbReference>
<dbReference type="Pfam" id="PF08645">
    <property type="entry name" value="PNK3P"/>
    <property type="match status" value="1"/>
</dbReference>
<dbReference type="InterPro" id="IPR027417">
    <property type="entry name" value="P-loop_NTPase"/>
</dbReference>
<dbReference type="InterPro" id="IPR036412">
    <property type="entry name" value="HAD-like_sf"/>
</dbReference>
<dbReference type="GO" id="GO:0006281">
    <property type="term" value="P:DNA repair"/>
    <property type="evidence" value="ECO:0007669"/>
    <property type="project" value="TreeGrafter"/>
</dbReference>
<dbReference type="Pfam" id="PF13671">
    <property type="entry name" value="AAA_33"/>
    <property type="match status" value="1"/>
</dbReference>
<gene>
    <name evidence="1" type="ORF">CAEBREN_24374</name>
</gene>
<dbReference type="InParanoid" id="G0NVJ6"/>
<dbReference type="Gene3D" id="3.40.50.1000">
    <property type="entry name" value="HAD superfamily/HAD-like"/>
    <property type="match status" value="1"/>
</dbReference>
<dbReference type="AlphaFoldDB" id="G0NVJ6"/>
<evidence type="ECO:0000313" key="2">
    <source>
        <dbReference type="Proteomes" id="UP000008068"/>
    </source>
</evidence>
<accession>G0NVJ6</accession>
<dbReference type="InterPro" id="IPR013954">
    <property type="entry name" value="PNK3P"/>
</dbReference>
<dbReference type="NCBIfam" id="TIGR01662">
    <property type="entry name" value="HAD-SF-IIIA"/>
    <property type="match status" value="1"/>
</dbReference>
<dbReference type="GO" id="GO:0046404">
    <property type="term" value="F:ATP-dependent polydeoxyribonucleotide 5'-hydroxyl-kinase activity"/>
    <property type="evidence" value="ECO:0007669"/>
    <property type="project" value="TreeGrafter"/>
</dbReference>
<name>G0NVJ6_CAEBE</name>
<dbReference type="SUPFAM" id="SSF56784">
    <property type="entry name" value="HAD-like"/>
    <property type="match status" value="1"/>
</dbReference>
<dbReference type="InterPro" id="IPR006551">
    <property type="entry name" value="Polynucleotide_phosphatase"/>
</dbReference>